<dbReference type="GO" id="GO:0009089">
    <property type="term" value="P:lysine biosynthetic process via diaminopimelate"/>
    <property type="evidence" value="ECO:0007669"/>
    <property type="project" value="UniProtKB-UniPathway"/>
</dbReference>
<dbReference type="Gene3D" id="3.30.70.360">
    <property type="match status" value="1"/>
</dbReference>
<protein>
    <recommendedName>
        <fullName evidence="6">Probable succinyl-diaminopimelate desuccinylase</fullName>
        <ecNumber evidence="5">3.5.1.18</ecNumber>
    </recommendedName>
</protein>
<dbReference type="STRING" id="1423743.FD41_GL001775"/>
<sequence>MSEKPAEAAGIWRLTAMRKDEQLQVLKDLIQINTENGNELETATYIGRLFKAHQIPYRIDRFDNNRANLVAEIGLKETDDVLGITGHQDTVNVSDQSAWTHAPFAAEVAGDKLYGRGAADMKSGLAAQVIALIELHEQREIKGTLRFIATAGEEYGTPGANRLLAQGVADDLSALLVGEATDGQVVYAHSGSLNYRIKSYGQSAHSARPAQGVNAISGLLQFAAEEKALFYQAPSDPILGAVRHSITVIGGGEQVNTIPDYAELSGNVRPTQSFDNQQVIALIQNAIAQINQQTTYHLEFELIHSFRPVETAPNNSFVKLVNQAAADAFVGRKVGLEITNGATDASVFIKGNPTMPVVILGPDEKAVSHQVDEYTTLSGFYQVIAAYEDVAVKYFKAASRTDRLARSAADQQVHSARQAAS</sequence>
<dbReference type="PANTHER" id="PTHR43808:SF8">
    <property type="entry name" value="PEPTIDASE M20 DIMERISATION DOMAIN-CONTAINING PROTEIN"/>
    <property type="match status" value="1"/>
</dbReference>
<evidence type="ECO:0000313" key="16">
    <source>
        <dbReference type="EMBL" id="GAF37023.1"/>
    </source>
</evidence>
<evidence type="ECO:0000256" key="12">
    <source>
        <dbReference type="ARBA" id="ARBA00023154"/>
    </source>
</evidence>
<keyword evidence="13" id="KW-0170">Cobalt</keyword>
<dbReference type="GO" id="GO:0019877">
    <property type="term" value="P:diaminopimelate biosynthetic process"/>
    <property type="evidence" value="ECO:0007669"/>
    <property type="project" value="UniProtKB-KW"/>
</dbReference>
<feature type="domain" description="Peptidase M20 dimerisation" evidence="15">
    <location>
        <begin position="187"/>
        <end position="293"/>
    </location>
</feature>
<keyword evidence="12" id="KW-0457">Lysine biosynthesis</keyword>
<comment type="pathway">
    <text evidence="3">Amino-acid biosynthesis; L-lysine biosynthesis via DAP pathway; LL-2,6-diaminopimelate from (S)-tetrahydrodipicolinate (succinylase route): step 3/3.</text>
</comment>
<accession>X0PB99</accession>
<keyword evidence="8" id="KW-0479">Metal-binding</keyword>
<dbReference type="InterPro" id="IPR010182">
    <property type="entry name" value="ArgE/DapE"/>
</dbReference>
<dbReference type="InterPro" id="IPR011650">
    <property type="entry name" value="Peptidase_M20_dimer"/>
</dbReference>
<name>X0PB99_9LACO</name>
<keyword evidence="9" id="KW-0378">Hydrolase</keyword>
<evidence type="ECO:0000256" key="10">
    <source>
        <dbReference type="ARBA" id="ARBA00022833"/>
    </source>
</evidence>
<dbReference type="AlphaFoldDB" id="X0PB99"/>
<evidence type="ECO:0000256" key="3">
    <source>
        <dbReference type="ARBA" id="ARBA00005130"/>
    </source>
</evidence>
<evidence type="ECO:0000256" key="1">
    <source>
        <dbReference type="ARBA" id="ARBA00001941"/>
    </source>
</evidence>
<evidence type="ECO:0000256" key="11">
    <source>
        <dbReference type="ARBA" id="ARBA00022915"/>
    </source>
</evidence>
<dbReference type="EMBL" id="BAKI01000022">
    <property type="protein sequence ID" value="GAF37023.1"/>
    <property type="molecule type" value="Genomic_DNA"/>
</dbReference>
<dbReference type="SUPFAM" id="SSF55031">
    <property type="entry name" value="Bacterial exopeptidase dimerisation domain"/>
    <property type="match status" value="1"/>
</dbReference>
<evidence type="ECO:0000256" key="7">
    <source>
        <dbReference type="ARBA" id="ARBA00022605"/>
    </source>
</evidence>
<evidence type="ECO:0000313" key="17">
    <source>
        <dbReference type="Proteomes" id="UP000019488"/>
    </source>
</evidence>
<evidence type="ECO:0000256" key="8">
    <source>
        <dbReference type="ARBA" id="ARBA00022723"/>
    </source>
</evidence>
<reference evidence="16" key="1">
    <citation type="journal article" date="2014" name="Genome Announc.">
        <title>Draft Genome Sequences of Two Lactobacillus Strains, L. farraginis JCM 14108T and L. composti JCM 14202T, Isolated from Compost of Distilled Shochu Residue.</title>
        <authorList>
            <person name="Yuki M."/>
            <person name="Oshima K."/>
            <person name="Suda W."/>
            <person name="Kitahara M."/>
            <person name="Kitamura K."/>
            <person name="Iida T."/>
            <person name="Hattori M."/>
            <person name="Ohkuma M."/>
        </authorList>
    </citation>
    <scope>NUCLEOTIDE SEQUENCE [LARGE SCALE GENOMIC DNA]</scope>
    <source>
        <strain evidence="16">JCM 14108</strain>
    </source>
</reference>
<dbReference type="EC" id="3.5.1.18" evidence="5"/>
<dbReference type="Pfam" id="PF07687">
    <property type="entry name" value="M20_dimer"/>
    <property type="match status" value="1"/>
</dbReference>
<dbReference type="Gene3D" id="3.40.630.10">
    <property type="entry name" value="Zn peptidases"/>
    <property type="match status" value="1"/>
</dbReference>
<dbReference type="Pfam" id="PF01546">
    <property type="entry name" value="Peptidase_M20"/>
    <property type="match status" value="1"/>
</dbReference>
<keyword evidence="10" id="KW-0862">Zinc</keyword>
<comment type="similarity">
    <text evidence="4">Belongs to the peptidase M20A family.</text>
</comment>
<dbReference type="GO" id="GO:0046872">
    <property type="term" value="F:metal ion binding"/>
    <property type="evidence" value="ECO:0007669"/>
    <property type="project" value="UniProtKB-KW"/>
</dbReference>
<dbReference type="CDD" id="cd08659">
    <property type="entry name" value="M20_ArgE_DapE-like"/>
    <property type="match status" value="1"/>
</dbReference>
<dbReference type="NCBIfam" id="TIGR01910">
    <property type="entry name" value="DapE-ArgE"/>
    <property type="match status" value="1"/>
</dbReference>
<keyword evidence="7" id="KW-0028">Amino-acid biosynthesis</keyword>
<comment type="cofactor">
    <cofactor evidence="2">
        <name>Zn(2+)</name>
        <dbReference type="ChEBI" id="CHEBI:29105"/>
    </cofactor>
</comment>
<gene>
    <name evidence="16" type="ORF">JCM14108_2022</name>
</gene>
<comment type="catalytic activity">
    <reaction evidence="14">
        <text>N-succinyl-(2S,6S)-2,6-diaminopimelate + H2O = (2S,6S)-2,6-diaminopimelate + succinate</text>
        <dbReference type="Rhea" id="RHEA:22608"/>
        <dbReference type="ChEBI" id="CHEBI:15377"/>
        <dbReference type="ChEBI" id="CHEBI:30031"/>
        <dbReference type="ChEBI" id="CHEBI:57609"/>
        <dbReference type="ChEBI" id="CHEBI:58087"/>
        <dbReference type="EC" id="3.5.1.18"/>
    </reaction>
</comment>
<evidence type="ECO:0000256" key="6">
    <source>
        <dbReference type="ARBA" id="ARBA00016853"/>
    </source>
</evidence>
<dbReference type="UniPathway" id="UPA00034">
    <property type="reaction ID" value="UER00021"/>
</dbReference>
<dbReference type="SUPFAM" id="SSF53187">
    <property type="entry name" value="Zn-dependent exopeptidases"/>
    <property type="match status" value="1"/>
</dbReference>
<proteinExistence type="inferred from homology"/>
<dbReference type="PANTHER" id="PTHR43808">
    <property type="entry name" value="ACETYLORNITHINE DEACETYLASE"/>
    <property type="match status" value="1"/>
</dbReference>
<evidence type="ECO:0000256" key="2">
    <source>
        <dbReference type="ARBA" id="ARBA00001947"/>
    </source>
</evidence>
<dbReference type="Proteomes" id="UP000019488">
    <property type="component" value="Unassembled WGS sequence"/>
</dbReference>
<dbReference type="PROSITE" id="PS00759">
    <property type="entry name" value="ARGE_DAPE_CPG2_2"/>
    <property type="match status" value="1"/>
</dbReference>
<keyword evidence="11" id="KW-0220">Diaminopimelate biosynthesis</keyword>
<evidence type="ECO:0000256" key="9">
    <source>
        <dbReference type="ARBA" id="ARBA00022801"/>
    </source>
</evidence>
<evidence type="ECO:0000256" key="13">
    <source>
        <dbReference type="ARBA" id="ARBA00023285"/>
    </source>
</evidence>
<dbReference type="InterPro" id="IPR036264">
    <property type="entry name" value="Bact_exopeptidase_dim_dom"/>
</dbReference>
<dbReference type="GO" id="GO:0009014">
    <property type="term" value="F:succinyl-diaminopimelate desuccinylase activity"/>
    <property type="evidence" value="ECO:0007669"/>
    <property type="project" value="UniProtKB-EC"/>
</dbReference>
<evidence type="ECO:0000256" key="5">
    <source>
        <dbReference type="ARBA" id="ARBA00011921"/>
    </source>
</evidence>
<evidence type="ECO:0000256" key="4">
    <source>
        <dbReference type="ARBA" id="ARBA00006247"/>
    </source>
</evidence>
<evidence type="ECO:0000256" key="14">
    <source>
        <dbReference type="ARBA" id="ARBA00051301"/>
    </source>
</evidence>
<dbReference type="InterPro" id="IPR050072">
    <property type="entry name" value="Peptidase_M20A"/>
</dbReference>
<organism evidence="16 17">
    <name type="scientific">Lentilactobacillus farraginis DSM 18382 = JCM 14108</name>
    <dbReference type="NCBI Taxonomy" id="1423743"/>
    <lineage>
        <taxon>Bacteria</taxon>
        <taxon>Bacillati</taxon>
        <taxon>Bacillota</taxon>
        <taxon>Bacilli</taxon>
        <taxon>Lactobacillales</taxon>
        <taxon>Lactobacillaceae</taxon>
        <taxon>Lentilactobacillus</taxon>
    </lineage>
</organism>
<dbReference type="NCBIfam" id="NF006365">
    <property type="entry name" value="PRK08588.1"/>
    <property type="match status" value="1"/>
</dbReference>
<dbReference type="InterPro" id="IPR001261">
    <property type="entry name" value="ArgE/DapE_CS"/>
</dbReference>
<comment type="cofactor">
    <cofactor evidence="1">
        <name>Co(2+)</name>
        <dbReference type="ChEBI" id="CHEBI:48828"/>
    </cofactor>
</comment>
<dbReference type="PROSITE" id="PS00758">
    <property type="entry name" value="ARGE_DAPE_CPG2_1"/>
    <property type="match status" value="1"/>
</dbReference>
<comment type="caution">
    <text evidence="16">The sequence shown here is derived from an EMBL/GenBank/DDBJ whole genome shotgun (WGS) entry which is preliminary data.</text>
</comment>
<dbReference type="InterPro" id="IPR002933">
    <property type="entry name" value="Peptidase_M20"/>
</dbReference>
<evidence type="ECO:0000259" key="15">
    <source>
        <dbReference type="Pfam" id="PF07687"/>
    </source>
</evidence>